<dbReference type="RefSeq" id="WP_126196000.1">
    <property type="nucleotide sequence ID" value="NZ_LR131273.1"/>
</dbReference>
<reference evidence="1 2" key="1">
    <citation type="submission" date="2018-12" db="EMBL/GenBank/DDBJ databases">
        <authorList>
            <consortium name="Pathogen Informatics"/>
        </authorList>
    </citation>
    <scope>NUCLEOTIDE SEQUENCE [LARGE SCALE GENOMIC DNA]</scope>
    <source>
        <strain evidence="1 2">NCTC10741</strain>
    </source>
</reference>
<protein>
    <submittedName>
        <fullName evidence="1">Uncharacterized protein</fullName>
    </submittedName>
</protein>
<evidence type="ECO:0000313" key="2">
    <source>
        <dbReference type="Proteomes" id="UP000271626"/>
    </source>
</evidence>
<organism evidence="1 2">
    <name type="scientific">Tsukamurella paurometabola</name>
    <name type="common">Corynebacterium paurometabolum</name>
    <dbReference type="NCBI Taxonomy" id="2061"/>
    <lineage>
        <taxon>Bacteria</taxon>
        <taxon>Bacillati</taxon>
        <taxon>Actinomycetota</taxon>
        <taxon>Actinomycetes</taxon>
        <taxon>Mycobacteriales</taxon>
        <taxon>Tsukamurellaceae</taxon>
        <taxon>Tsukamurella</taxon>
    </lineage>
</organism>
<evidence type="ECO:0000313" key="1">
    <source>
        <dbReference type="EMBL" id="VDR38817.1"/>
    </source>
</evidence>
<dbReference type="OrthoDB" id="9950189at2"/>
<dbReference type="EMBL" id="LR131273">
    <property type="protein sequence ID" value="VDR38817.1"/>
    <property type="molecule type" value="Genomic_DNA"/>
</dbReference>
<dbReference type="Proteomes" id="UP000271626">
    <property type="component" value="Chromosome"/>
</dbReference>
<dbReference type="AlphaFoldDB" id="A0A3P8KR35"/>
<proteinExistence type="predicted"/>
<sequence>MRPIEPGGTLDEAIRHLYHRILAATGVVELVTDESLIDVGDPADALFWLLASVDKEGRRVPADLADEVVAVAESLIERGGHLDAKDGATLRDAVNGLRAMTDEDLLEALLAAGAGVLSPTEIGMVTTDRDAGETLDAVEGAVYFLALNDVALTPEVAAAARAVVDADFPTIPGASAIYQRTVSRLNENLAKIIPRT</sequence>
<accession>A0A3P8KR35</accession>
<name>A0A3P8KR35_TSUPA</name>
<gene>
    <name evidence="1" type="ORF">NCTC10741_01949</name>
</gene>